<keyword evidence="12" id="KW-1185">Reference proteome</keyword>
<dbReference type="Pfam" id="PF07690">
    <property type="entry name" value="MFS_1"/>
    <property type="match status" value="1"/>
</dbReference>
<dbReference type="EMBL" id="LXTW01000003">
    <property type="protein sequence ID" value="OBX87051.1"/>
    <property type="molecule type" value="Genomic_DNA"/>
</dbReference>
<dbReference type="GO" id="GO:0005886">
    <property type="term" value="C:plasma membrane"/>
    <property type="evidence" value="ECO:0007669"/>
    <property type="project" value="UniProtKB-SubCell"/>
</dbReference>
<feature type="transmembrane region" description="Helical" evidence="6">
    <location>
        <begin position="12"/>
        <end position="35"/>
    </location>
</feature>
<gene>
    <name evidence="8" type="ORF">A7456_07770</name>
    <name evidence="7" type="ORF">A9Z60_05390</name>
    <name evidence="9" type="ORF">I6G26_09810</name>
</gene>
<feature type="transmembrane region" description="Helical" evidence="6">
    <location>
        <begin position="41"/>
        <end position="63"/>
    </location>
</feature>
<evidence type="ECO:0000313" key="7">
    <source>
        <dbReference type="EMBL" id="OBX51994.1"/>
    </source>
</evidence>
<proteinExistence type="predicted"/>
<dbReference type="OrthoDB" id="6717976at2"/>
<evidence type="ECO:0000313" key="12">
    <source>
        <dbReference type="Proteomes" id="UP000594834"/>
    </source>
</evidence>
<dbReference type="PANTHER" id="PTHR23513:SF6">
    <property type="entry name" value="MAJOR FACILITATOR SUPERFAMILY ASSOCIATED DOMAIN-CONTAINING PROTEIN"/>
    <property type="match status" value="1"/>
</dbReference>
<dbReference type="EMBL" id="LZDN01000002">
    <property type="protein sequence ID" value="OBX51994.1"/>
    <property type="molecule type" value="Genomic_DNA"/>
</dbReference>
<sequence length="409" mass="46302">MKHRDFYVYQVAETVLNTSIRTVGFLFAWLMLTVFKNPQHLGVFIGTSWACQVLALLLFSWVCSQPKFTIHSKKILLCFCVICLLSFLPLLFIHNYFIFGIIFVISSIFTILLNPLGTSLTNDLYGGNNKSNGFKVRGFVNSINTILSPAISGFIIHYFGAHQIICACIILSFISGILFYGIKNIKLQENLEKQSKNTFKILLKNPIERLMVLVSLLANFIITPMIAYIIPYNIANKFKLPAFYIGISEGCFGIGMILGSVYFLKLFNKKIGSHKSVVCSIVLVAIGILLSLLDGFYLFCMALIMMGVGVVMFNINSTHIRCTATPKDIRASFEFIFLACCIVFIPIGVFLTTWVLNNGFLIYFYGVIVCFLLMLSVMIDKNLDVVHIYKVDNDKLEGYYKTYYPKIYQ</sequence>
<feature type="transmembrane region" description="Helical" evidence="6">
    <location>
        <begin position="162"/>
        <end position="182"/>
    </location>
</feature>
<dbReference type="Proteomes" id="UP000092575">
    <property type="component" value="Unassembled WGS sequence"/>
</dbReference>
<dbReference type="PANTHER" id="PTHR23513">
    <property type="entry name" value="INTEGRAL MEMBRANE EFFLUX PROTEIN-RELATED"/>
    <property type="match status" value="1"/>
</dbReference>
<name>A0A1B8PLH3_MORNO</name>
<dbReference type="Proteomes" id="UP000594834">
    <property type="component" value="Chromosome"/>
</dbReference>
<feature type="transmembrane region" description="Helical" evidence="6">
    <location>
        <begin position="362"/>
        <end position="379"/>
    </location>
</feature>
<evidence type="ECO:0000313" key="10">
    <source>
        <dbReference type="Proteomes" id="UP000092575"/>
    </source>
</evidence>
<evidence type="ECO:0000256" key="5">
    <source>
        <dbReference type="ARBA" id="ARBA00023136"/>
    </source>
</evidence>
<feature type="transmembrane region" description="Helical" evidence="6">
    <location>
        <begin position="335"/>
        <end position="356"/>
    </location>
</feature>
<evidence type="ECO:0000256" key="1">
    <source>
        <dbReference type="ARBA" id="ARBA00004651"/>
    </source>
</evidence>
<feature type="transmembrane region" description="Helical" evidence="6">
    <location>
        <begin position="75"/>
        <end position="92"/>
    </location>
</feature>
<protein>
    <submittedName>
        <fullName evidence="7">MFS transporter</fullName>
    </submittedName>
</protein>
<feature type="transmembrane region" description="Helical" evidence="6">
    <location>
        <begin position="242"/>
        <end position="264"/>
    </location>
</feature>
<feature type="transmembrane region" description="Helical" evidence="6">
    <location>
        <begin position="138"/>
        <end position="156"/>
    </location>
</feature>
<keyword evidence="3 6" id="KW-0812">Transmembrane</keyword>
<organism evidence="7 11">
    <name type="scientific">Moraxella nonliquefaciens</name>
    <dbReference type="NCBI Taxonomy" id="478"/>
    <lineage>
        <taxon>Bacteria</taxon>
        <taxon>Pseudomonadati</taxon>
        <taxon>Pseudomonadota</taxon>
        <taxon>Gammaproteobacteria</taxon>
        <taxon>Moraxellales</taxon>
        <taxon>Moraxellaceae</taxon>
        <taxon>Moraxella</taxon>
    </lineage>
</organism>
<evidence type="ECO:0000256" key="3">
    <source>
        <dbReference type="ARBA" id="ARBA00022692"/>
    </source>
</evidence>
<dbReference type="Proteomes" id="UP000092671">
    <property type="component" value="Unassembled WGS sequence"/>
</dbReference>
<reference evidence="9 12" key="3">
    <citation type="submission" date="2020-12" db="EMBL/GenBank/DDBJ databases">
        <title>FDA dAtabase for Regulatory Grade micrObial Sequences (FDA-ARGOS): Supporting development and validation of Infectious Disease Dx tests.</title>
        <authorList>
            <person name="Sproer C."/>
            <person name="Gronow S."/>
            <person name="Severitt S."/>
            <person name="Schroder I."/>
            <person name="Tallon L."/>
            <person name="Sadzewicz L."/>
            <person name="Zhao X."/>
            <person name="Boylan J."/>
            <person name="Ott S."/>
            <person name="Bowen H."/>
            <person name="Vavikolanu K."/>
            <person name="Mehta A."/>
            <person name="Aluvathingal J."/>
            <person name="Nadendla S."/>
            <person name="Lowell S."/>
            <person name="Myers T."/>
            <person name="Yan Y."/>
            <person name="Sichtig H."/>
        </authorList>
    </citation>
    <scope>NUCLEOTIDE SEQUENCE [LARGE SCALE GENOMIC DNA]</scope>
    <source>
        <strain evidence="9 12">FDAARGOS_869</strain>
    </source>
</reference>
<keyword evidence="4 6" id="KW-1133">Transmembrane helix</keyword>
<evidence type="ECO:0000313" key="8">
    <source>
        <dbReference type="EMBL" id="OBX87051.1"/>
    </source>
</evidence>
<dbReference type="STRING" id="478.A7456_07770"/>
<keyword evidence="5 6" id="KW-0472">Membrane</keyword>
<dbReference type="EMBL" id="CP065728">
    <property type="protein sequence ID" value="QPT44336.1"/>
    <property type="molecule type" value="Genomic_DNA"/>
</dbReference>
<feature type="transmembrane region" description="Helical" evidence="6">
    <location>
        <begin position="271"/>
        <end position="290"/>
    </location>
</feature>
<reference evidence="7 11" key="2">
    <citation type="submission" date="2016-06" db="EMBL/GenBank/DDBJ databases">
        <title>Draft genome of Moraxella nonliquefaciens CCUG 60284.</title>
        <authorList>
            <person name="Salva-Serra F."/>
            <person name="Engstrom-Jakobsson H."/>
            <person name="Thorell K."/>
            <person name="Gonzales-Siles L."/>
            <person name="Karlsson R."/>
            <person name="Boulund F."/>
            <person name="Engstrand L."/>
            <person name="Kristiansson E."/>
            <person name="Moore E."/>
        </authorList>
    </citation>
    <scope>NUCLEOTIDE SEQUENCE [LARGE SCALE GENOMIC DNA]</scope>
    <source>
        <strain evidence="7 11">CCUG 60284</strain>
    </source>
</reference>
<evidence type="ECO:0000256" key="6">
    <source>
        <dbReference type="SAM" id="Phobius"/>
    </source>
</evidence>
<reference evidence="8 10" key="1">
    <citation type="submission" date="2016-05" db="EMBL/GenBank/DDBJ databases">
        <title>Draft genome sequence of Moraxella nonliquefaciens CCUG 348T.</title>
        <authorList>
            <person name="Salva-Serra F."/>
            <person name="Engstrom-Jakobsson H."/>
            <person name="Thorell K."/>
            <person name="Gonzales-Siles L."/>
            <person name="Karlsson R."/>
            <person name="Boulund F."/>
            <person name="Engstrand L."/>
            <person name="Kristiansson E."/>
            <person name="Moore E."/>
        </authorList>
    </citation>
    <scope>NUCLEOTIDE SEQUENCE [LARGE SCALE GENOMIC DNA]</scope>
    <source>
        <strain evidence="8 10">CCUG 348</strain>
    </source>
</reference>
<dbReference type="InterPro" id="IPR011701">
    <property type="entry name" value="MFS"/>
</dbReference>
<dbReference type="SUPFAM" id="SSF103473">
    <property type="entry name" value="MFS general substrate transporter"/>
    <property type="match status" value="1"/>
</dbReference>
<dbReference type="AlphaFoldDB" id="A0A1B8PLH3"/>
<evidence type="ECO:0000313" key="11">
    <source>
        <dbReference type="Proteomes" id="UP000092671"/>
    </source>
</evidence>
<dbReference type="InterPro" id="IPR036259">
    <property type="entry name" value="MFS_trans_sf"/>
</dbReference>
<dbReference type="GO" id="GO:0022857">
    <property type="term" value="F:transmembrane transporter activity"/>
    <property type="evidence" value="ECO:0007669"/>
    <property type="project" value="InterPro"/>
</dbReference>
<evidence type="ECO:0000256" key="2">
    <source>
        <dbReference type="ARBA" id="ARBA00022475"/>
    </source>
</evidence>
<feature type="transmembrane region" description="Helical" evidence="6">
    <location>
        <begin position="98"/>
        <end position="117"/>
    </location>
</feature>
<evidence type="ECO:0000256" key="4">
    <source>
        <dbReference type="ARBA" id="ARBA00022989"/>
    </source>
</evidence>
<comment type="subcellular location">
    <subcellularLocation>
        <location evidence="1">Cell membrane</location>
        <topology evidence="1">Multi-pass membrane protein</topology>
    </subcellularLocation>
</comment>
<evidence type="ECO:0000313" key="9">
    <source>
        <dbReference type="EMBL" id="QPT44336.1"/>
    </source>
</evidence>
<accession>A0A1B8PLH3</accession>
<feature type="transmembrane region" description="Helical" evidence="6">
    <location>
        <begin position="210"/>
        <end position="230"/>
    </location>
</feature>
<keyword evidence="2" id="KW-1003">Cell membrane</keyword>
<feature type="transmembrane region" description="Helical" evidence="6">
    <location>
        <begin position="296"/>
        <end position="315"/>
    </location>
</feature>
<dbReference type="RefSeq" id="WP_003663294.1">
    <property type="nucleotide sequence ID" value="NZ_CP065728.1"/>
</dbReference>
<dbReference type="Gene3D" id="1.20.1250.20">
    <property type="entry name" value="MFS general substrate transporter like domains"/>
    <property type="match status" value="1"/>
</dbReference>